<evidence type="ECO:0000313" key="4">
    <source>
        <dbReference type="Proteomes" id="UP000019222"/>
    </source>
</evidence>
<keyword evidence="4" id="KW-1185">Reference proteome</keyword>
<protein>
    <submittedName>
        <fullName evidence="3">XRE family transcriptional regulator</fullName>
    </submittedName>
</protein>
<gene>
    <name evidence="3" type="ORF">B843_03280</name>
</gene>
<evidence type="ECO:0000256" key="1">
    <source>
        <dbReference type="SAM" id="MobiDB-lite"/>
    </source>
</evidence>
<organism evidence="3 4">
    <name type="scientific">Corynebacterium vitaeruminis DSM 20294</name>
    <dbReference type="NCBI Taxonomy" id="1224164"/>
    <lineage>
        <taxon>Bacteria</taxon>
        <taxon>Bacillati</taxon>
        <taxon>Actinomycetota</taxon>
        <taxon>Actinomycetes</taxon>
        <taxon>Mycobacteriales</taxon>
        <taxon>Corynebacteriaceae</taxon>
        <taxon>Corynebacterium</taxon>
    </lineage>
</organism>
<feature type="domain" description="HTH cro/C1-type" evidence="2">
    <location>
        <begin position="25"/>
        <end position="73"/>
    </location>
</feature>
<dbReference type="AlphaFoldDB" id="W5XYN2"/>
<dbReference type="EMBL" id="CP004353">
    <property type="protein sequence ID" value="AHI22047.1"/>
    <property type="molecule type" value="Genomic_DNA"/>
</dbReference>
<dbReference type="eggNOG" id="ENOG5030SAX">
    <property type="taxonomic scope" value="Bacteria"/>
</dbReference>
<sequence>MKQLPRNSYSADEAIGITINDLMFRNKVTRKRLAEVLGITSQAVSRKVLGQVGWSVQDLFTVADFFGLEVADLLPRKVNATKETPDSFSRTEGSGLVAGAGFEPTTSGL</sequence>
<proteinExistence type="predicted"/>
<dbReference type="Gene3D" id="1.10.260.40">
    <property type="entry name" value="lambda repressor-like DNA-binding domains"/>
    <property type="match status" value="1"/>
</dbReference>
<dbReference type="HOGENOM" id="CLU_165920_0_0_11"/>
<dbReference type="PROSITE" id="PS50943">
    <property type="entry name" value="HTH_CROC1"/>
    <property type="match status" value="1"/>
</dbReference>
<dbReference type="Pfam" id="PF08667">
    <property type="entry name" value="BetR"/>
    <property type="match status" value="1"/>
</dbReference>
<dbReference type="KEGG" id="cvt:B843_03280"/>
<accession>W5XYN2</accession>
<feature type="region of interest" description="Disordered" evidence="1">
    <location>
        <begin position="82"/>
        <end position="109"/>
    </location>
</feature>
<evidence type="ECO:0000313" key="3">
    <source>
        <dbReference type="EMBL" id="AHI22047.1"/>
    </source>
</evidence>
<dbReference type="InterPro" id="IPR013975">
    <property type="entry name" value="Tscrpt_reg_BetR_N"/>
</dbReference>
<dbReference type="GO" id="GO:0003677">
    <property type="term" value="F:DNA binding"/>
    <property type="evidence" value="ECO:0007669"/>
    <property type="project" value="InterPro"/>
</dbReference>
<dbReference type="Proteomes" id="UP000019222">
    <property type="component" value="Chromosome"/>
</dbReference>
<dbReference type="SUPFAM" id="SSF47413">
    <property type="entry name" value="lambda repressor-like DNA-binding domains"/>
    <property type="match status" value="1"/>
</dbReference>
<evidence type="ECO:0000259" key="2">
    <source>
        <dbReference type="PROSITE" id="PS50943"/>
    </source>
</evidence>
<dbReference type="InterPro" id="IPR001387">
    <property type="entry name" value="Cro/C1-type_HTH"/>
</dbReference>
<dbReference type="InterPro" id="IPR010982">
    <property type="entry name" value="Lambda_DNA-bd_dom_sf"/>
</dbReference>
<reference evidence="3 4" key="1">
    <citation type="submission" date="2013-02" db="EMBL/GenBank/DDBJ databases">
        <title>The complete genome sequence of Corynebacterium vitaeruminis DSM 20294.</title>
        <authorList>
            <person name="Ruckert C."/>
            <person name="Albersmeier A."/>
            <person name="Kalinowski J."/>
        </authorList>
    </citation>
    <scope>NUCLEOTIDE SEQUENCE [LARGE SCALE GENOMIC DNA]</scope>
    <source>
        <strain evidence="4">ATCC 10234</strain>
    </source>
</reference>
<dbReference type="CDD" id="cd00093">
    <property type="entry name" value="HTH_XRE"/>
    <property type="match status" value="1"/>
</dbReference>
<name>W5XYN2_9CORY</name>